<keyword evidence="1" id="KW-0472">Membrane</keyword>
<evidence type="ECO:0008006" key="4">
    <source>
        <dbReference type="Google" id="ProtNLM"/>
    </source>
</evidence>
<organism evidence="2 3">
    <name type="scientific">Streptomyces albiaxialis</name>
    <dbReference type="NCBI Taxonomy" id="329523"/>
    <lineage>
        <taxon>Bacteria</taxon>
        <taxon>Bacillati</taxon>
        <taxon>Actinomycetota</taxon>
        <taxon>Actinomycetes</taxon>
        <taxon>Kitasatosporales</taxon>
        <taxon>Streptomycetaceae</taxon>
        <taxon>Streptomyces</taxon>
    </lineage>
</organism>
<dbReference type="EMBL" id="BAAAPE010000013">
    <property type="protein sequence ID" value="GAA2089456.1"/>
    <property type="molecule type" value="Genomic_DNA"/>
</dbReference>
<sequence>MAALVVLFGGVTAWQVSDRRSSADAVVDHSQPLSAAAARVYRSLADADTSASSGFLAGGDEPHHVRERYEKDIRQASELLVNAAASSKSSESAQKQIAILNRGLPRYTGLVESARANNRQGLPLGGAYLRYANQEMRGELLPAARKLYTAETARLGGDYEDAKSWPFLAIGAGVLALGGLVWAQRRNFRRTNRVFNPGLLAATAATLAVMVWLTGGHAMARAGLAESDEKGARSLQALNEAWIGALQARGDENMTLVARGGGAAYEKSYKKQMADVAGDGRGSGRGAGGQLDDALAMADDGAGRKAVEDAKGAVDTWRKQHADARRMDDRGEYDKAVTKVIGAEDSTGRSFDEVDDSLGVASAHEQKQFEKAADDGRGWFDGLGIGALVLALVGAAVAIWGIGRRLAEYR</sequence>
<comment type="caution">
    <text evidence="2">The sequence shown here is derived from an EMBL/GenBank/DDBJ whole genome shotgun (WGS) entry which is preliminary data.</text>
</comment>
<evidence type="ECO:0000256" key="1">
    <source>
        <dbReference type="SAM" id="Phobius"/>
    </source>
</evidence>
<keyword evidence="1" id="KW-1133">Transmembrane helix</keyword>
<feature type="transmembrane region" description="Helical" evidence="1">
    <location>
        <begin position="164"/>
        <end position="182"/>
    </location>
</feature>
<evidence type="ECO:0000313" key="2">
    <source>
        <dbReference type="EMBL" id="GAA2089456.1"/>
    </source>
</evidence>
<keyword evidence="1" id="KW-0812">Transmembrane</keyword>
<evidence type="ECO:0000313" key="3">
    <source>
        <dbReference type="Proteomes" id="UP001500016"/>
    </source>
</evidence>
<reference evidence="3" key="1">
    <citation type="journal article" date="2019" name="Int. J. Syst. Evol. Microbiol.">
        <title>The Global Catalogue of Microorganisms (GCM) 10K type strain sequencing project: providing services to taxonomists for standard genome sequencing and annotation.</title>
        <authorList>
            <consortium name="The Broad Institute Genomics Platform"/>
            <consortium name="The Broad Institute Genome Sequencing Center for Infectious Disease"/>
            <person name="Wu L."/>
            <person name="Ma J."/>
        </authorList>
    </citation>
    <scope>NUCLEOTIDE SEQUENCE [LARGE SCALE GENOMIC DNA]</scope>
    <source>
        <strain evidence="3">JCM 15478</strain>
    </source>
</reference>
<feature type="transmembrane region" description="Helical" evidence="1">
    <location>
        <begin position="194"/>
        <end position="213"/>
    </location>
</feature>
<gene>
    <name evidence="2" type="ORF">GCM10009801_53790</name>
</gene>
<feature type="transmembrane region" description="Helical" evidence="1">
    <location>
        <begin position="383"/>
        <end position="403"/>
    </location>
</feature>
<protein>
    <recommendedName>
        <fullName evidence="4">Secreted protein</fullName>
    </recommendedName>
</protein>
<dbReference type="Proteomes" id="UP001500016">
    <property type="component" value="Unassembled WGS sequence"/>
</dbReference>
<name>A0ABP5HXU9_9ACTN</name>
<keyword evidence="3" id="KW-1185">Reference proteome</keyword>
<accession>A0ABP5HXU9</accession>
<proteinExistence type="predicted"/>